<evidence type="ECO:0000256" key="2">
    <source>
        <dbReference type="ARBA" id="ARBA00001936"/>
    </source>
</evidence>
<evidence type="ECO:0000256" key="5">
    <source>
        <dbReference type="ARBA" id="ARBA00004892"/>
    </source>
</evidence>
<evidence type="ECO:0000313" key="11">
    <source>
        <dbReference type="EMBL" id="MCW1923151.1"/>
    </source>
</evidence>
<dbReference type="PANTHER" id="PTHR30387">
    <property type="entry name" value="MANNONATE DEHYDRATASE"/>
    <property type="match status" value="1"/>
</dbReference>
<keyword evidence="12" id="KW-1185">Reference proteome</keyword>
<gene>
    <name evidence="11" type="ORF">OKA05_11355</name>
</gene>
<dbReference type="Proteomes" id="UP001320876">
    <property type="component" value="Unassembled WGS sequence"/>
</dbReference>
<sequence length="357" mass="39843">MKLGFGLYRHQLDADHFRFATQCGASHLVVHWVDYFRSSRDNQPGDQPIGNDSGWGLAGDPDKLWSFEELSAVKEEAASHGLQIEAIENFDPAHWHDVLLDGPKKLEQFEKLKTIIRTVGRVGIPTIGYNFSIAGVAGRIKGPTARGGAEAVGMENPYDTPIPNGMVWNMVYDRHAPPGNLLTITPEELWQRHGEFLDVLMPVAEEAGVTLALHPDDPPTPTLRGQPRLVNQPHLYQRAIDRHSSTRNALEFCLGTLAEMTDGDLYEAVDNYSRQNRVAYVHFRNVRGKVPHYCETFVDEGDIDMLRVLRILKGNGFEGVLIPDHAPQMTCAAPWHSGMAFACGWMKAALQSVENDR</sequence>
<evidence type="ECO:0000256" key="1">
    <source>
        <dbReference type="ARBA" id="ARBA00001794"/>
    </source>
</evidence>
<dbReference type="PANTHER" id="PTHR30387:SF2">
    <property type="entry name" value="MANNONATE DEHYDRATASE"/>
    <property type="match status" value="1"/>
</dbReference>
<comment type="similarity">
    <text evidence="6">Belongs to the mannonate dehydratase family.</text>
</comment>
<dbReference type="RefSeq" id="WP_264487257.1">
    <property type="nucleotide sequence ID" value="NZ_JAPDDT010000004.1"/>
</dbReference>
<evidence type="ECO:0000256" key="4">
    <source>
        <dbReference type="ARBA" id="ARBA00002713"/>
    </source>
</evidence>
<comment type="pathway">
    <text evidence="5">Carbohydrate metabolism; pentose and glucuronate interconversion.</text>
</comment>
<dbReference type="InterPro" id="IPR004628">
    <property type="entry name" value="Man_deHydtase"/>
</dbReference>
<reference evidence="11 12" key="1">
    <citation type="submission" date="2022-10" db="EMBL/GenBank/DDBJ databases">
        <title>Luteolibacter arcticus strain CCTCC AB 2014275, whole genome shotgun sequencing project.</title>
        <authorList>
            <person name="Zhao G."/>
            <person name="Shen L."/>
        </authorList>
    </citation>
    <scope>NUCLEOTIDE SEQUENCE [LARGE SCALE GENOMIC DNA]</scope>
    <source>
        <strain evidence="11 12">CCTCC AB 2014275</strain>
    </source>
</reference>
<proteinExistence type="inferred from homology"/>
<evidence type="ECO:0000256" key="3">
    <source>
        <dbReference type="ARBA" id="ARBA00001954"/>
    </source>
</evidence>
<evidence type="ECO:0000256" key="8">
    <source>
        <dbReference type="ARBA" id="ARBA00023004"/>
    </source>
</evidence>
<evidence type="ECO:0000256" key="6">
    <source>
        <dbReference type="ARBA" id="ARBA00007389"/>
    </source>
</evidence>
<dbReference type="EC" id="4.2.1.8" evidence="7"/>
<keyword evidence="10 11" id="KW-0456">Lyase</keyword>
<evidence type="ECO:0000313" key="12">
    <source>
        <dbReference type="Proteomes" id="UP001320876"/>
    </source>
</evidence>
<dbReference type="InterPro" id="IPR036237">
    <property type="entry name" value="Xyl_isomerase-like_sf"/>
</dbReference>
<dbReference type="Pfam" id="PF03786">
    <property type="entry name" value="UxuA"/>
    <property type="match status" value="2"/>
</dbReference>
<comment type="catalytic activity">
    <reaction evidence="1">
        <text>D-mannonate = 2-dehydro-3-deoxy-D-gluconate + H2O</text>
        <dbReference type="Rhea" id="RHEA:20097"/>
        <dbReference type="ChEBI" id="CHEBI:15377"/>
        <dbReference type="ChEBI" id="CHEBI:17767"/>
        <dbReference type="ChEBI" id="CHEBI:57990"/>
        <dbReference type="EC" id="4.2.1.8"/>
    </reaction>
</comment>
<evidence type="ECO:0000256" key="9">
    <source>
        <dbReference type="ARBA" id="ARBA00023211"/>
    </source>
</evidence>
<comment type="cofactor">
    <cofactor evidence="2">
        <name>Mn(2+)</name>
        <dbReference type="ChEBI" id="CHEBI:29035"/>
    </cofactor>
</comment>
<name>A0ABT3GI25_9BACT</name>
<evidence type="ECO:0000256" key="7">
    <source>
        <dbReference type="ARBA" id="ARBA00012927"/>
    </source>
</evidence>
<organism evidence="11 12">
    <name type="scientific">Luteolibacter arcticus</name>
    <dbReference type="NCBI Taxonomy" id="1581411"/>
    <lineage>
        <taxon>Bacteria</taxon>
        <taxon>Pseudomonadati</taxon>
        <taxon>Verrucomicrobiota</taxon>
        <taxon>Verrucomicrobiia</taxon>
        <taxon>Verrucomicrobiales</taxon>
        <taxon>Verrucomicrobiaceae</taxon>
        <taxon>Luteolibacter</taxon>
    </lineage>
</organism>
<dbReference type="SUPFAM" id="SSF51658">
    <property type="entry name" value="Xylose isomerase-like"/>
    <property type="match status" value="1"/>
</dbReference>
<dbReference type="GO" id="GO:0008927">
    <property type="term" value="F:mannonate dehydratase activity"/>
    <property type="evidence" value="ECO:0007669"/>
    <property type="project" value="UniProtKB-EC"/>
</dbReference>
<comment type="function">
    <text evidence="4">Catalyzes the dehydration of D-mannonate.</text>
</comment>
<comment type="caution">
    <text evidence="11">The sequence shown here is derived from an EMBL/GenBank/DDBJ whole genome shotgun (WGS) entry which is preliminary data.</text>
</comment>
<comment type="cofactor">
    <cofactor evidence="3">
        <name>Fe(2+)</name>
        <dbReference type="ChEBI" id="CHEBI:29033"/>
    </cofactor>
</comment>
<accession>A0ABT3GI25</accession>
<evidence type="ECO:0000256" key="10">
    <source>
        <dbReference type="ARBA" id="ARBA00023239"/>
    </source>
</evidence>
<dbReference type="Gene3D" id="3.20.20.150">
    <property type="entry name" value="Divalent-metal-dependent TIM barrel enzymes"/>
    <property type="match status" value="1"/>
</dbReference>
<keyword evidence="8" id="KW-0408">Iron</keyword>
<protein>
    <recommendedName>
        <fullName evidence="7">mannonate dehydratase</fullName>
        <ecNumber evidence="7">4.2.1.8</ecNumber>
    </recommendedName>
</protein>
<dbReference type="EMBL" id="JAPDDT010000004">
    <property type="protein sequence ID" value="MCW1923151.1"/>
    <property type="molecule type" value="Genomic_DNA"/>
</dbReference>
<keyword evidence="9" id="KW-0464">Manganese</keyword>